<reference evidence="2" key="1">
    <citation type="submission" date="2022-11" db="EMBL/GenBank/DDBJ databases">
        <title>Genome Sequence of Cubamyces cubensis.</title>
        <authorList>
            <person name="Buettner E."/>
        </authorList>
    </citation>
    <scope>NUCLEOTIDE SEQUENCE</scope>
    <source>
        <strain evidence="2">MPL-01</strain>
    </source>
</reference>
<evidence type="ECO:0000313" key="2">
    <source>
        <dbReference type="EMBL" id="KAJ8489716.1"/>
    </source>
</evidence>
<proteinExistence type="predicted"/>
<feature type="region of interest" description="Disordered" evidence="1">
    <location>
        <begin position="344"/>
        <end position="366"/>
    </location>
</feature>
<evidence type="ECO:0000313" key="3">
    <source>
        <dbReference type="Proteomes" id="UP001215151"/>
    </source>
</evidence>
<keyword evidence="3" id="KW-1185">Reference proteome</keyword>
<evidence type="ECO:0000256" key="1">
    <source>
        <dbReference type="SAM" id="MobiDB-lite"/>
    </source>
</evidence>
<gene>
    <name evidence="2" type="ORF">ONZ51_g2787</name>
</gene>
<sequence>MELDESGSSASLPSKIELDLRRNVLVTVIGLPDHKVWQTRLAKRSRDHVSPALAAYVLAQHSRASCPSCFPSATTPHAHGNYARQPTLQCRLPPILSPAPPYVHRWSGLSTYWTDGGYEGQPPRSPQASKRCSRLEEEVAQLRKRLNTEIPLLPIVTSTDGGGLACEFMFPASRTSSKSSIITSSEPTIVSHSSIHIPEEDVSDAGQAVVDNGTQDRAARWRSRDVDPENVDARVSGIGIMLDVEVPFLSGSPSEDVITATRSVSDILPAPLLAEDDGLQDVQTKPGTEIKYDMWIDEYEDGGLDAAIVPIRVDLQECEVEAEHEIEEHGQADALQSIGEGVHHTEEEDVKQGLSTPRISGESFLDANGTADSEQQVMASASNGIEAVVGDEFPSSIGTLVKGYTVSPLPLVKYDAKRPIHSPVNNGEFLAVGNLAGRSSQLSSVYGPASRPTSLVFSQVFFFAPERLGVPEASPALTVRTTSRLPRAFVHTKLSGTLFCVWCSCTIRSGNVMWSIPFFIPPQPTIPPSINPCQSVCMSLASDSDLFHGSSDLGGSDYTSSTVCASRVWAAAHGSEARCPDASALLLTYLPRMSSLQPHLRRPINAPGARAYSILTPPSPSPTQVRHPGHLRVVLATIPISPSALPLRLSKPDVPAIFVPDLTLRVDDVGQSRPGPLSGFGNHSGALSASTSSLILILIFSISSRQLKFDVLTVFVPDTRSWLWILDNTASSSLSSFGDRSGTPLKRHWRPLDEAVWQDDFASAPAHTPLEACRASSAFCLLKGHGVLWPCYKRASSLRRRLLFLLSPHSAIPSDVPRSPDGSNQYSRVCSALEFVRVHALRTLGKHETHDSSRLAKIIGLESLLSLCTRPSLGDSRVHAWGASEELVRMRISLCARRFDAPQTIKAAFSAGVRPTRREKPRHFSDDTSPASGLALCTTEDALPLPSAHTQVIAPMLRYCCSTPSAKSILHRLYARSIGLSGLAPPPTSNLSSRLTVVAYIPR</sequence>
<name>A0AAD7TZ23_9APHY</name>
<dbReference type="EMBL" id="JAPEVG010000045">
    <property type="protein sequence ID" value="KAJ8489716.1"/>
    <property type="molecule type" value="Genomic_DNA"/>
</dbReference>
<protein>
    <submittedName>
        <fullName evidence="2">Uncharacterized protein</fullName>
    </submittedName>
</protein>
<organism evidence="2 3">
    <name type="scientific">Trametes cubensis</name>
    <dbReference type="NCBI Taxonomy" id="1111947"/>
    <lineage>
        <taxon>Eukaryota</taxon>
        <taxon>Fungi</taxon>
        <taxon>Dikarya</taxon>
        <taxon>Basidiomycota</taxon>
        <taxon>Agaricomycotina</taxon>
        <taxon>Agaricomycetes</taxon>
        <taxon>Polyporales</taxon>
        <taxon>Polyporaceae</taxon>
        <taxon>Trametes</taxon>
    </lineage>
</organism>
<comment type="caution">
    <text evidence="2">The sequence shown here is derived from an EMBL/GenBank/DDBJ whole genome shotgun (WGS) entry which is preliminary data.</text>
</comment>
<dbReference type="AlphaFoldDB" id="A0AAD7TZ23"/>
<accession>A0AAD7TZ23</accession>
<dbReference type="Proteomes" id="UP001215151">
    <property type="component" value="Unassembled WGS sequence"/>
</dbReference>